<gene>
    <name evidence="1" type="ORF">UT78_C0010G0009</name>
</gene>
<evidence type="ECO:0008006" key="3">
    <source>
        <dbReference type="Google" id="ProtNLM"/>
    </source>
</evidence>
<evidence type="ECO:0000313" key="2">
    <source>
        <dbReference type="Proteomes" id="UP000034301"/>
    </source>
</evidence>
<accession>A0A0G0QZV4</accession>
<dbReference type="PATRIC" id="fig|1618776.3.peg.515"/>
<dbReference type="NCBIfam" id="TIGR02532">
    <property type="entry name" value="IV_pilin_GFxxxE"/>
    <property type="match status" value="1"/>
</dbReference>
<dbReference type="Pfam" id="PF07963">
    <property type="entry name" value="N_methyl"/>
    <property type="match status" value="1"/>
</dbReference>
<organism evidence="1 2">
    <name type="scientific">Candidatus Nomurabacteria bacterium GW2011_GWF2_40_12</name>
    <dbReference type="NCBI Taxonomy" id="1618776"/>
    <lineage>
        <taxon>Bacteria</taxon>
        <taxon>Candidatus Nomuraibacteriota</taxon>
    </lineage>
</organism>
<dbReference type="PANTHER" id="PTHR30093">
    <property type="entry name" value="GENERAL SECRETION PATHWAY PROTEIN G"/>
    <property type="match status" value="1"/>
</dbReference>
<proteinExistence type="predicted"/>
<comment type="caution">
    <text evidence="1">The sequence shown here is derived from an EMBL/GenBank/DDBJ whole genome shotgun (WGS) entry which is preliminary data.</text>
</comment>
<dbReference type="AlphaFoldDB" id="A0A0G0QZV4"/>
<dbReference type="Gene3D" id="3.30.700.10">
    <property type="entry name" value="Glycoprotein, Type 4 Pilin"/>
    <property type="match status" value="1"/>
</dbReference>
<reference evidence="1 2" key="1">
    <citation type="journal article" date="2015" name="Nature">
        <title>rRNA introns, odd ribosomes, and small enigmatic genomes across a large radiation of phyla.</title>
        <authorList>
            <person name="Brown C.T."/>
            <person name="Hug L.A."/>
            <person name="Thomas B.C."/>
            <person name="Sharon I."/>
            <person name="Castelle C.J."/>
            <person name="Singh A."/>
            <person name="Wilkins M.J."/>
            <person name="Williams K.H."/>
            <person name="Banfield J.F."/>
        </authorList>
    </citation>
    <scope>NUCLEOTIDE SEQUENCE [LARGE SCALE GENOMIC DNA]</scope>
</reference>
<name>A0A0G0QZV4_9BACT</name>
<dbReference type="PROSITE" id="PS00409">
    <property type="entry name" value="PROKAR_NTER_METHYL"/>
    <property type="match status" value="1"/>
</dbReference>
<protein>
    <recommendedName>
        <fullName evidence="3">General secretion pathway protein G</fullName>
    </recommendedName>
</protein>
<dbReference type="EMBL" id="LBYC01000010">
    <property type="protein sequence ID" value="KKR43001.1"/>
    <property type="molecule type" value="Genomic_DNA"/>
</dbReference>
<dbReference type="Proteomes" id="UP000034301">
    <property type="component" value="Unassembled WGS sequence"/>
</dbReference>
<evidence type="ECO:0000313" key="1">
    <source>
        <dbReference type="EMBL" id="KKR43001.1"/>
    </source>
</evidence>
<dbReference type="SUPFAM" id="SSF54523">
    <property type="entry name" value="Pili subunits"/>
    <property type="match status" value="1"/>
</dbReference>
<sequence length="172" mass="18616">MIKMNKKGFTLIELLVVVAIIGLLSSIVLTSVNSARKKARDARTLEDVRQVTLALNMARDASPTNSWPGIANWQCLKASGTCWRGSYSGNSTIGNALAPYMPTIPKTQNPSSANYAYDSYLYYPTSSGIGGSPAGAYIIYALEGGAFANKCNGYYAGQMDTGYWYCYSWIGN</sequence>
<dbReference type="InterPro" id="IPR012902">
    <property type="entry name" value="N_methyl_site"/>
</dbReference>
<dbReference type="InterPro" id="IPR045584">
    <property type="entry name" value="Pilin-like"/>
</dbReference>